<protein>
    <recommendedName>
        <fullName evidence="7">NADP-dependent oxidoreductase domain-containing protein</fullName>
    </recommendedName>
</protein>
<keyword evidence="6" id="KW-1185">Reference proteome</keyword>
<dbReference type="GO" id="GO:0016491">
    <property type="term" value="F:oxidoreductase activity"/>
    <property type="evidence" value="ECO:0007669"/>
    <property type="project" value="UniProtKB-KW"/>
</dbReference>
<dbReference type="Proteomes" id="UP001160390">
    <property type="component" value="Unassembled WGS sequence"/>
</dbReference>
<dbReference type="EMBL" id="CABFNP030001360">
    <property type="protein sequence ID" value="CAI6101060.1"/>
    <property type="molecule type" value="Genomic_DNA"/>
</dbReference>
<feature type="domain" description="Aminoglycoside phosphotransferase" evidence="4">
    <location>
        <begin position="367"/>
        <end position="548"/>
    </location>
</feature>
<name>A0AA35QFP4_9HYPO</name>
<evidence type="ECO:0000256" key="1">
    <source>
        <dbReference type="ARBA" id="ARBA00005179"/>
    </source>
</evidence>
<gene>
    <name evidence="5" type="ORF">CCHLO57077_00006295</name>
</gene>
<dbReference type="GO" id="GO:0005829">
    <property type="term" value="C:cytosol"/>
    <property type="evidence" value="ECO:0007669"/>
    <property type="project" value="UniProtKB-ARBA"/>
</dbReference>
<dbReference type="SUPFAM" id="SSF51430">
    <property type="entry name" value="NAD(P)-linked oxidoreductase"/>
    <property type="match status" value="1"/>
</dbReference>
<dbReference type="PANTHER" id="PTHR43364:SF15">
    <property type="entry name" value="ARYL-ALCOHOL DEHYDROGENASE AAD16-RELATED"/>
    <property type="match status" value="1"/>
</dbReference>
<comment type="pathway">
    <text evidence="1">Secondary metabolite biosynthesis.</text>
</comment>
<dbReference type="PANTHER" id="PTHR43364">
    <property type="entry name" value="NADH-SPECIFIC METHYLGLYOXAL REDUCTASE-RELATED"/>
    <property type="match status" value="1"/>
</dbReference>
<organism evidence="5 6">
    <name type="scientific">Clonostachys chloroleuca</name>
    <dbReference type="NCBI Taxonomy" id="1926264"/>
    <lineage>
        <taxon>Eukaryota</taxon>
        <taxon>Fungi</taxon>
        <taxon>Dikarya</taxon>
        <taxon>Ascomycota</taxon>
        <taxon>Pezizomycotina</taxon>
        <taxon>Sordariomycetes</taxon>
        <taxon>Hypocreomycetidae</taxon>
        <taxon>Hypocreales</taxon>
        <taxon>Bionectriaceae</taxon>
        <taxon>Clonostachys</taxon>
    </lineage>
</organism>
<dbReference type="FunFam" id="3.20.20.100:FF:000004">
    <property type="entry name" value="Oxidoreductase, aldo/keto reductase"/>
    <property type="match status" value="1"/>
</dbReference>
<evidence type="ECO:0000313" key="6">
    <source>
        <dbReference type="Proteomes" id="UP001160390"/>
    </source>
</evidence>
<evidence type="ECO:0008006" key="7">
    <source>
        <dbReference type="Google" id="ProtNLM"/>
    </source>
</evidence>
<dbReference type="Gene3D" id="3.20.20.100">
    <property type="entry name" value="NADP-dependent oxidoreductase domain"/>
    <property type="match status" value="1"/>
</dbReference>
<dbReference type="InterPro" id="IPR023210">
    <property type="entry name" value="NADP_OxRdtase_dom"/>
</dbReference>
<evidence type="ECO:0000256" key="2">
    <source>
        <dbReference type="ARBA" id="ARBA00023002"/>
    </source>
</evidence>
<evidence type="ECO:0000313" key="5">
    <source>
        <dbReference type="EMBL" id="CAI6101060.1"/>
    </source>
</evidence>
<proteinExistence type="predicted"/>
<dbReference type="CDD" id="cd05120">
    <property type="entry name" value="APH_ChoK_like"/>
    <property type="match status" value="1"/>
</dbReference>
<dbReference type="InterPro" id="IPR011009">
    <property type="entry name" value="Kinase-like_dom_sf"/>
</dbReference>
<reference evidence="5" key="1">
    <citation type="submission" date="2023-01" db="EMBL/GenBank/DDBJ databases">
        <authorList>
            <person name="Piombo E."/>
        </authorList>
    </citation>
    <scope>NUCLEOTIDE SEQUENCE</scope>
</reference>
<feature type="domain" description="NADP-dependent oxidoreductase" evidence="3">
    <location>
        <begin position="15"/>
        <end position="325"/>
    </location>
</feature>
<evidence type="ECO:0000259" key="3">
    <source>
        <dbReference type="Pfam" id="PF00248"/>
    </source>
</evidence>
<dbReference type="Pfam" id="PF01636">
    <property type="entry name" value="APH"/>
    <property type="match status" value="1"/>
</dbReference>
<dbReference type="InterPro" id="IPR050523">
    <property type="entry name" value="AKR_Detox_Biosynth"/>
</dbReference>
<dbReference type="CDD" id="cd19079">
    <property type="entry name" value="AKR_EcYajO-like"/>
    <property type="match status" value="1"/>
</dbReference>
<dbReference type="SUPFAM" id="SSF56112">
    <property type="entry name" value="Protein kinase-like (PK-like)"/>
    <property type="match status" value="1"/>
</dbReference>
<dbReference type="Gene3D" id="3.90.1200.10">
    <property type="match status" value="1"/>
</dbReference>
<accession>A0AA35QFP4</accession>
<dbReference type="InterPro" id="IPR002575">
    <property type="entry name" value="Aminoglycoside_PTrfase"/>
</dbReference>
<comment type="caution">
    <text evidence="5">The sequence shown here is derived from an EMBL/GenBank/DDBJ whole genome shotgun (WGS) entry which is preliminary data.</text>
</comment>
<sequence length="629" mass="71560">MEYTRLGKSGLKISNIVFGTMSLGRPNDQMPWTIDADQALPILKHAFDRGINTWDTADIYSYGDSERIVGQALKTYKIPRERVVILSKCYGGTPFEGEFDDLSEQERLVLMTQNTGRMVNRIGLSRKHIFDAVDASIERLGTYLDVLQIHRLDREAPREEIMKALNDVIESGKVRYIGASSMHAWEFQALNNVAEKNGWHKFVSMQDYHSLLHREEEREMHPYCRDAGIGIIPWSPLARGLLARPFKPDSAKTEREKTDYYAQLLIGPTTEEDISTIGRVEELAQKHGCTMAQVSLAWSLKKGVNPIVGFTSIERVDEAVEAVKLLKDGLLDDGDMSYLEEPYIPKAALDSAWLSWHRVAKGPLCYPPEVEAMQYIAANTNIPIPKLYGTHIHNGRLFIEMEYVPGESLAAAWRDGHLTLDQDLNIAAELKQHISTLRALRPPTDLICSAFQNPAMDCRIGSRFFGPIPLGEFHSLARGNLHRDDWHLISPEMEATHQTNYKICFAHADLAPRNIMVKNGRIVAIIDWAFSGWYPEYWDYTKAHYIWNEKWYQFIPLAFPLYENELKTEAALWEKLPDPGDARWASIPAFSRSGSVPSATWMAQRAGRELIDLWAIPSLQSRIIPQKVH</sequence>
<dbReference type="AlphaFoldDB" id="A0AA35QFP4"/>
<evidence type="ECO:0000259" key="4">
    <source>
        <dbReference type="Pfam" id="PF01636"/>
    </source>
</evidence>
<dbReference type="InterPro" id="IPR036812">
    <property type="entry name" value="NAD(P)_OxRdtase_dom_sf"/>
</dbReference>
<dbReference type="Pfam" id="PF00248">
    <property type="entry name" value="Aldo_ket_red"/>
    <property type="match status" value="1"/>
</dbReference>
<keyword evidence="2" id="KW-0560">Oxidoreductase</keyword>